<accession>A0ABM4RQG8</accession>
<evidence type="ECO:0000256" key="1">
    <source>
        <dbReference type="ARBA" id="ARBA00004613"/>
    </source>
</evidence>
<sequence length="129" mass="15118">MADFIFKTRYTVTKDSVVQFFFYQPIGHQWRQTDFFPCAVTCGGGFQLNSAQYVDIHLKSVVPDRYCHYYPENVKPKPKLKDPCPSSDGFKEIMPYDHFQPLPHWEHNPWTACSVFCGGRIQRRTFVCV</sequence>
<keyword evidence="3" id="KW-1185">Reference proteome</keyword>
<evidence type="ECO:0000256" key="2">
    <source>
        <dbReference type="ARBA" id="ARBA00022525"/>
    </source>
</evidence>
<dbReference type="PANTHER" id="PTHR13723">
    <property type="entry name" value="ADAMTS A DISINTEGRIN AND METALLOPROTEASE WITH THROMBOSPONDIN MOTIFS PROTEASE"/>
    <property type="match status" value="1"/>
</dbReference>
<keyword evidence="2" id="KW-0964">Secreted</keyword>
<comment type="subcellular location">
    <subcellularLocation>
        <location evidence="1">Secreted</location>
    </subcellularLocation>
</comment>
<name>A0ABM4RQG8_BOSIN</name>
<proteinExistence type="predicted"/>
<organism evidence="3 4">
    <name type="scientific">Bos indicus</name>
    <name type="common">Zebu</name>
    <dbReference type="NCBI Taxonomy" id="9915"/>
    <lineage>
        <taxon>Eukaryota</taxon>
        <taxon>Metazoa</taxon>
        <taxon>Chordata</taxon>
        <taxon>Craniata</taxon>
        <taxon>Vertebrata</taxon>
        <taxon>Euteleostomi</taxon>
        <taxon>Mammalia</taxon>
        <taxon>Eutheria</taxon>
        <taxon>Laurasiatheria</taxon>
        <taxon>Artiodactyla</taxon>
        <taxon>Ruminantia</taxon>
        <taxon>Pecora</taxon>
        <taxon>Bovidae</taxon>
        <taxon>Bovinae</taxon>
        <taxon>Bos</taxon>
    </lineage>
</organism>
<dbReference type="Pfam" id="PF00090">
    <property type="entry name" value="TSP_1"/>
    <property type="match status" value="1"/>
</dbReference>
<evidence type="ECO:0000313" key="4">
    <source>
        <dbReference type="RefSeq" id="XP_070637787.1"/>
    </source>
</evidence>
<dbReference type="SUPFAM" id="SSF82895">
    <property type="entry name" value="TSP-1 type 1 repeat"/>
    <property type="match status" value="2"/>
</dbReference>
<dbReference type="InterPro" id="IPR036383">
    <property type="entry name" value="TSP1_rpt_sf"/>
</dbReference>
<protein>
    <submittedName>
        <fullName evidence="4">ADAMTS-like protein 3 isoform X1</fullName>
    </submittedName>
</protein>
<dbReference type="RefSeq" id="XP_070637787.1">
    <property type="nucleotide sequence ID" value="XM_070781686.1"/>
</dbReference>
<evidence type="ECO:0000313" key="3">
    <source>
        <dbReference type="Proteomes" id="UP001652663"/>
    </source>
</evidence>
<reference evidence="4" key="1">
    <citation type="submission" date="2025-08" db="UniProtKB">
        <authorList>
            <consortium name="RefSeq"/>
        </authorList>
    </citation>
    <scope>IDENTIFICATION</scope>
    <source>
        <tissue evidence="4">Blood</tissue>
    </source>
</reference>
<gene>
    <name evidence="4" type="primary">LOC139180203</name>
</gene>
<dbReference type="InterPro" id="IPR000884">
    <property type="entry name" value="TSP1_rpt"/>
</dbReference>
<dbReference type="PANTHER" id="PTHR13723:SF169">
    <property type="entry name" value="ADAMTS-LIKE PROTEIN 3"/>
    <property type="match status" value="1"/>
</dbReference>
<dbReference type="Proteomes" id="UP001652663">
    <property type="component" value="Chromosome 27"/>
</dbReference>
<dbReference type="GeneID" id="139180203"/>
<dbReference type="InterPro" id="IPR050439">
    <property type="entry name" value="ADAMTS_ADAMTS-like"/>
</dbReference>